<keyword evidence="2" id="KW-1185">Reference proteome</keyword>
<accession>A0A1G9UAN0</accession>
<dbReference type="RefSeq" id="WP_234985630.1">
    <property type="nucleotide sequence ID" value="NZ_FNGO01000068.1"/>
</dbReference>
<evidence type="ECO:0000313" key="1">
    <source>
        <dbReference type="EMBL" id="SDM56902.1"/>
    </source>
</evidence>
<dbReference type="AlphaFoldDB" id="A0A1G9UAN0"/>
<sequence>FAMVFCPPLDLILYYSCYDVQQLRGRTNVRILHRALNEVIVKDKPDLTIQKLYKTCDRVNLETKSRLNSLDQINSMEELQKRLETIKEFMEQRTKIKEDSLWKRRIPGILARNEMLKKEIAEKKNKFLKSKLISPLKKYIEENNYQKIKDLEGYDKKFKKGNLEILIDKKSSMLRFVLPKWWKAKIEFLFSSRKVSKEFTEIREKLVSLNDWFAEDYFNEVKERLERGNDIVEFADKLYADWKQDKYNLKRIDEIFNEQSRDFADDLLTLEKIADDIEKAVDIYEQAVKTIWLENKHEKHPELDWFMDNRYEKIKGKLDENLSVKLNKGKEYLRNKYKNKQKEKLNSSEGQKIVKLSRRQRKLPSLRKLLNEYSEIIGEILPVWLASCGISTPFKVELPEMTLHIRRHPQIHFGNKPAH</sequence>
<reference evidence="1 2" key="1">
    <citation type="submission" date="2016-10" db="EMBL/GenBank/DDBJ databases">
        <authorList>
            <person name="de Groot N.N."/>
        </authorList>
    </citation>
    <scope>NUCLEOTIDE SEQUENCE [LARGE SCALE GENOMIC DNA]</scope>
    <source>
        <strain evidence="1 2">SLAS-1</strain>
    </source>
</reference>
<protein>
    <submittedName>
        <fullName evidence="1">Uncharacterized protein</fullName>
    </submittedName>
</protein>
<dbReference type="Proteomes" id="UP000199476">
    <property type="component" value="Unassembled WGS sequence"/>
</dbReference>
<dbReference type="EMBL" id="FNGO01000068">
    <property type="protein sequence ID" value="SDM56902.1"/>
    <property type="molecule type" value="Genomic_DNA"/>
</dbReference>
<name>A0A1G9UAN0_9FIRM</name>
<gene>
    <name evidence="1" type="ORF">SAMN04488692_1681</name>
</gene>
<organism evidence="1 2">
    <name type="scientific">Halarsenatibacter silvermanii</name>
    <dbReference type="NCBI Taxonomy" id="321763"/>
    <lineage>
        <taxon>Bacteria</taxon>
        <taxon>Bacillati</taxon>
        <taxon>Bacillota</taxon>
        <taxon>Clostridia</taxon>
        <taxon>Halanaerobiales</taxon>
        <taxon>Halarsenatibacteraceae</taxon>
        <taxon>Halarsenatibacter</taxon>
    </lineage>
</organism>
<evidence type="ECO:0000313" key="2">
    <source>
        <dbReference type="Proteomes" id="UP000199476"/>
    </source>
</evidence>
<proteinExistence type="predicted"/>
<feature type="non-terminal residue" evidence="1">
    <location>
        <position position="1"/>
    </location>
</feature>